<name>A0A375G0T6_9BURK</name>
<dbReference type="GO" id="GO:0070040">
    <property type="term" value="F:rRNA (adenine(2503)-C2-)-methyltransferase activity"/>
    <property type="evidence" value="ECO:0007669"/>
    <property type="project" value="UniProtKB-UniRule"/>
</dbReference>
<comment type="miscellaneous">
    <text evidence="14">Reaction proceeds by a ping-pong mechanism involving intermediate methylation of a conserved cysteine residue.</text>
</comment>
<keyword evidence="8 14" id="KW-0949">S-adenosyl-L-methionine</keyword>
<protein>
    <recommendedName>
        <fullName evidence="14">Dual-specificity RNA methyltransferase RlmN</fullName>
        <ecNumber evidence="14">2.1.1.192</ecNumber>
    </recommendedName>
    <alternativeName>
        <fullName evidence="14">23S rRNA (adenine(2503)-C(2))-methyltransferase</fullName>
    </alternativeName>
    <alternativeName>
        <fullName evidence="14">23S rRNA m2A2503 methyltransferase</fullName>
    </alternativeName>
    <alternativeName>
        <fullName evidence="14">Ribosomal RNA large subunit methyltransferase N</fullName>
    </alternativeName>
    <alternativeName>
        <fullName evidence="14">tRNA (adenine(37)-C(2))-methyltransferase</fullName>
    </alternativeName>
    <alternativeName>
        <fullName evidence="14">tRNA m2A37 methyltransferase</fullName>
    </alternativeName>
</protein>
<feature type="binding site" evidence="14">
    <location>
        <position position="117"/>
    </location>
    <ligand>
        <name>[4Fe-4S] cluster</name>
        <dbReference type="ChEBI" id="CHEBI:49883"/>
        <note>4Fe-4S-S-AdoMet</note>
    </ligand>
</feature>
<feature type="binding site" evidence="14">
    <location>
        <position position="202"/>
    </location>
    <ligand>
        <name>S-adenosyl-L-methionine</name>
        <dbReference type="ChEBI" id="CHEBI:59789"/>
    </ligand>
</feature>
<comment type="caution">
    <text evidence="14">Lacks conserved residue(s) required for the propagation of feature annotation.</text>
</comment>
<dbReference type="FunFam" id="1.10.150.530:FF:000003">
    <property type="entry name" value="Dual-specificity RNA methyltransferase RlmN"/>
    <property type="match status" value="1"/>
</dbReference>
<dbReference type="InterPro" id="IPR027492">
    <property type="entry name" value="RNA_MTrfase_RlmN"/>
</dbReference>
<dbReference type="InterPro" id="IPR004383">
    <property type="entry name" value="rRNA_lsu_MTrfase_RlmN/Cfr"/>
</dbReference>
<dbReference type="EMBL" id="OGUS01000117">
    <property type="protein sequence ID" value="SPC12994.1"/>
    <property type="molecule type" value="Genomic_DNA"/>
</dbReference>
<evidence type="ECO:0000313" key="17">
    <source>
        <dbReference type="EMBL" id="QRQ93049.1"/>
    </source>
</evidence>
<dbReference type="InterPro" id="IPR007197">
    <property type="entry name" value="rSAM"/>
</dbReference>
<organism evidence="18">
    <name type="scientific">Cupriavidus oxalaticus</name>
    <dbReference type="NCBI Taxonomy" id="96344"/>
    <lineage>
        <taxon>Bacteria</taxon>
        <taxon>Pseudomonadati</taxon>
        <taxon>Pseudomonadota</taxon>
        <taxon>Betaproteobacteria</taxon>
        <taxon>Burkholderiales</taxon>
        <taxon>Burkholderiaceae</taxon>
        <taxon>Cupriavidus</taxon>
    </lineage>
</organism>
<dbReference type="OrthoDB" id="9793973at2"/>
<evidence type="ECO:0000256" key="13">
    <source>
        <dbReference type="ARBA" id="ARBA00023157"/>
    </source>
</evidence>
<keyword evidence="20" id="KW-1185">Reference proteome</keyword>
<dbReference type="HAMAP" id="MF_01849">
    <property type="entry name" value="RNA_methyltr_RlmN"/>
    <property type="match status" value="1"/>
</dbReference>
<reference evidence="17 20" key="3">
    <citation type="submission" date="2021-02" db="EMBL/GenBank/DDBJ databases">
        <title>Complete Genome Sequence of Cupriavidus oxalaticus Strain Ox1, a Soil Oxalate-Degrading Species.</title>
        <authorList>
            <person name="Palmieri F."/>
            <person name="Udriet P."/>
            <person name="Deuasquier M."/>
            <person name="Beaudoing E."/>
            <person name="Johnson S.L."/>
            <person name="Davenport K.W."/>
            <person name="Chain P.S."/>
            <person name="Bindschedler S."/>
            <person name="Junier P."/>
        </authorList>
    </citation>
    <scope>NUCLEOTIDE SEQUENCE [LARGE SCALE GENOMIC DNA]</scope>
    <source>
        <strain evidence="17 20">Ox1</strain>
    </source>
</reference>
<evidence type="ECO:0000256" key="4">
    <source>
        <dbReference type="ARBA" id="ARBA00022490"/>
    </source>
</evidence>
<evidence type="ECO:0000256" key="6">
    <source>
        <dbReference type="ARBA" id="ARBA00022603"/>
    </source>
</evidence>
<dbReference type="PIRSF" id="PIRSF006004">
    <property type="entry name" value="CHP00048"/>
    <property type="match status" value="1"/>
</dbReference>
<comment type="function">
    <text evidence="14">Specifically methylates position 2 of adenine 2503 in 23S rRNA and position 2 of adenine 37 in tRNAs. m2A2503 modification seems to play a crucial role in the proofreading step occurring at the peptidyl transferase center and thus would serve to optimize ribosomal fidelity.</text>
</comment>
<reference evidence="16 19" key="2">
    <citation type="submission" date="2018-09" db="EMBL/GenBank/DDBJ databases">
        <title>Complete genome sequence of Cupriavidus oxalaticus T2, a bacterium capable of phenol tolerance and degradation.</title>
        <authorList>
            <person name="Yan J."/>
        </authorList>
    </citation>
    <scope>NUCLEOTIDE SEQUENCE [LARGE SCALE GENOMIC DNA]</scope>
    <source>
        <strain evidence="16 19">T2</strain>
    </source>
</reference>
<keyword evidence="3 14" id="KW-0004">4Fe-4S</keyword>
<dbReference type="SFLD" id="SFLDS00029">
    <property type="entry name" value="Radical_SAM"/>
    <property type="match status" value="1"/>
</dbReference>
<proteinExistence type="inferred from homology"/>
<comment type="catalytic activity">
    <reaction evidence="14">
        <text>adenosine(37) in tRNA + 2 reduced [2Fe-2S]-[ferredoxin] + 2 S-adenosyl-L-methionine = 2-methyladenosine(37) in tRNA + 5'-deoxyadenosine + L-methionine + 2 oxidized [2Fe-2S]-[ferredoxin] + S-adenosyl-L-homocysteine</text>
        <dbReference type="Rhea" id="RHEA:43332"/>
        <dbReference type="Rhea" id="RHEA-COMP:10000"/>
        <dbReference type="Rhea" id="RHEA-COMP:10001"/>
        <dbReference type="Rhea" id="RHEA-COMP:10162"/>
        <dbReference type="Rhea" id="RHEA-COMP:10485"/>
        <dbReference type="ChEBI" id="CHEBI:17319"/>
        <dbReference type="ChEBI" id="CHEBI:33737"/>
        <dbReference type="ChEBI" id="CHEBI:33738"/>
        <dbReference type="ChEBI" id="CHEBI:57844"/>
        <dbReference type="ChEBI" id="CHEBI:57856"/>
        <dbReference type="ChEBI" id="CHEBI:59789"/>
        <dbReference type="ChEBI" id="CHEBI:74411"/>
        <dbReference type="ChEBI" id="CHEBI:74497"/>
        <dbReference type="EC" id="2.1.1.192"/>
    </reaction>
</comment>
<feature type="active site" description="S-methylcysteine intermediate" evidence="14">
    <location>
        <position position="344"/>
    </location>
</feature>
<evidence type="ECO:0000256" key="11">
    <source>
        <dbReference type="ARBA" id="ARBA00023004"/>
    </source>
</evidence>
<dbReference type="AlphaFoldDB" id="A0A375G0T6"/>
<evidence type="ECO:0000313" key="20">
    <source>
        <dbReference type="Proteomes" id="UP000623307"/>
    </source>
</evidence>
<dbReference type="SFLD" id="SFLDG01062">
    <property type="entry name" value="methyltransferase_(Class_A)"/>
    <property type="match status" value="1"/>
</dbReference>
<dbReference type="GeneID" id="303492497"/>
<feature type="binding site" evidence="14">
    <location>
        <position position="113"/>
    </location>
    <ligand>
        <name>[4Fe-4S] cluster</name>
        <dbReference type="ChEBI" id="CHEBI:49883"/>
        <note>4Fe-4S-S-AdoMet</note>
    </ligand>
</feature>
<comment type="subcellular location">
    <subcellularLocation>
        <location evidence="1 14">Cytoplasm</location>
    </subcellularLocation>
</comment>
<evidence type="ECO:0000256" key="14">
    <source>
        <dbReference type="HAMAP-Rule" id="MF_01849"/>
    </source>
</evidence>
<dbReference type="InterPro" id="IPR058240">
    <property type="entry name" value="rSAM_sf"/>
</dbReference>
<dbReference type="NCBIfam" id="TIGR00048">
    <property type="entry name" value="rRNA_mod_RlmN"/>
    <property type="match status" value="1"/>
</dbReference>
<keyword evidence="4 14" id="KW-0963">Cytoplasm</keyword>
<dbReference type="EC" id="2.1.1.192" evidence="14"/>
<feature type="binding site" evidence="14">
    <location>
        <position position="120"/>
    </location>
    <ligand>
        <name>[4Fe-4S] cluster</name>
        <dbReference type="ChEBI" id="CHEBI:49883"/>
        <note>4Fe-4S-S-AdoMet</note>
    </ligand>
</feature>
<evidence type="ECO:0000313" key="16">
    <source>
        <dbReference type="EMBL" id="QEZ47067.1"/>
    </source>
</evidence>
<gene>
    <name evidence="18" type="primary">yfgB</name>
    <name evidence="14 16" type="synonym">rlmN</name>
    <name evidence="18" type="ORF">CO2235_170117</name>
    <name evidence="16" type="ORF">D2917_23135</name>
    <name evidence="17" type="ORF">JTE92_23335</name>
</gene>
<dbReference type="GO" id="GO:0000049">
    <property type="term" value="F:tRNA binding"/>
    <property type="evidence" value="ECO:0007669"/>
    <property type="project" value="UniProtKB-UniRule"/>
</dbReference>
<evidence type="ECO:0000256" key="1">
    <source>
        <dbReference type="ARBA" id="ARBA00004496"/>
    </source>
</evidence>
<comment type="cofactor">
    <cofactor evidence="14">
        <name>[4Fe-4S] cluster</name>
        <dbReference type="ChEBI" id="CHEBI:49883"/>
    </cofactor>
    <text evidence="14">Binds 1 [4Fe-4S] cluster. The cluster is coordinated with 3 cysteines and an exchangeable S-adenosyl-L-methionine.</text>
</comment>
<sequence length="384" mass="42505">MNDLVNLLDYDADALTAYCGELGEKPFRARQLQRWIHHYGASRFDAMSDLAKSLREKLSTRAEIRAPAAITDNLSADGTRKWLLDVGEGNAVETVYIPEETRGTLCVSSQAGCAVNCRFCSTGKQGFSRNLTTGEIIGQLWMAEFAMREQLGRGPKDDRVISNVVMMGMGEPLLNYDAVVPAMRLMLDDNAYGLSRRRVTLSTSGVVPMMDRLSQDLPVALAVSLHASNDALRDVLVPLNKKYPLAELMAACRRYLEFAPRDFITFEYCMLDGVNDGVEHARELLKLVADVPCKFNLIPFNPFPESGLKRSNNEQIRRFAQVLMDAGIVTTIRKTRGDDIDAACGQLAGEVKDRTRLAERGKFGKITPLVPVNSAGQPREARPA</sequence>
<keyword evidence="12 14" id="KW-0411">Iron-sulfur</keyword>
<feature type="binding site" evidence="14">
    <location>
        <position position="301"/>
    </location>
    <ligand>
        <name>S-adenosyl-L-methionine</name>
        <dbReference type="ChEBI" id="CHEBI:59789"/>
    </ligand>
</feature>
<keyword evidence="5 14" id="KW-0698">rRNA processing</keyword>
<dbReference type="Gene3D" id="3.20.20.70">
    <property type="entry name" value="Aldolase class I"/>
    <property type="match status" value="1"/>
</dbReference>
<dbReference type="Proteomes" id="UP000623307">
    <property type="component" value="Chromosome 2"/>
</dbReference>
<evidence type="ECO:0000313" key="18">
    <source>
        <dbReference type="EMBL" id="SPC12994.1"/>
    </source>
</evidence>
<evidence type="ECO:0000256" key="7">
    <source>
        <dbReference type="ARBA" id="ARBA00022679"/>
    </source>
</evidence>
<keyword evidence="9 14" id="KW-0819">tRNA processing</keyword>
<keyword evidence="13 14" id="KW-1015">Disulfide bond</keyword>
<dbReference type="CDD" id="cd01335">
    <property type="entry name" value="Radical_SAM"/>
    <property type="match status" value="1"/>
</dbReference>
<keyword evidence="6 14" id="KW-0489">Methyltransferase</keyword>
<dbReference type="GO" id="GO:0051539">
    <property type="term" value="F:4 iron, 4 sulfur cluster binding"/>
    <property type="evidence" value="ECO:0007669"/>
    <property type="project" value="UniProtKB-UniRule"/>
</dbReference>
<evidence type="ECO:0000256" key="8">
    <source>
        <dbReference type="ARBA" id="ARBA00022691"/>
    </source>
</evidence>
<dbReference type="InterPro" id="IPR040072">
    <property type="entry name" value="Methyltransferase_A"/>
</dbReference>
<feature type="binding site" evidence="14">
    <location>
        <begin position="170"/>
        <end position="171"/>
    </location>
    <ligand>
        <name>S-adenosyl-L-methionine</name>
        <dbReference type="ChEBI" id="CHEBI:59789"/>
    </ligand>
</feature>
<dbReference type="Proteomes" id="UP000256862">
    <property type="component" value="Chromosome CO2235"/>
</dbReference>
<dbReference type="SUPFAM" id="SSF102114">
    <property type="entry name" value="Radical SAM enzymes"/>
    <property type="match status" value="1"/>
</dbReference>
<feature type="binding site" evidence="14">
    <location>
        <begin position="224"/>
        <end position="226"/>
    </location>
    <ligand>
        <name>S-adenosyl-L-methionine</name>
        <dbReference type="ChEBI" id="CHEBI:59789"/>
    </ligand>
</feature>
<dbReference type="GO" id="GO:0070475">
    <property type="term" value="P:rRNA base methylation"/>
    <property type="evidence" value="ECO:0007669"/>
    <property type="project" value="UniProtKB-UniRule"/>
</dbReference>
<dbReference type="InterPro" id="IPR048641">
    <property type="entry name" value="RlmN_N"/>
</dbReference>
<evidence type="ECO:0000256" key="3">
    <source>
        <dbReference type="ARBA" id="ARBA00022485"/>
    </source>
</evidence>
<keyword evidence="11 14" id="KW-0408">Iron</keyword>
<evidence type="ECO:0000256" key="10">
    <source>
        <dbReference type="ARBA" id="ARBA00022723"/>
    </source>
</evidence>
<evidence type="ECO:0000256" key="2">
    <source>
        <dbReference type="ARBA" id="ARBA00007544"/>
    </source>
</evidence>
<dbReference type="GO" id="GO:0005737">
    <property type="term" value="C:cytoplasm"/>
    <property type="evidence" value="ECO:0007669"/>
    <property type="project" value="UniProtKB-SubCell"/>
</dbReference>
<evidence type="ECO:0000256" key="12">
    <source>
        <dbReference type="ARBA" id="ARBA00023014"/>
    </source>
</evidence>
<reference evidence="18" key="1">
    <citation type="submission" date="2018-01" db="EMBL/GenBank/DDBJ databases">
        <authorList>
            <person name="Clerissi C."/>
        </authorList>
    </citation>
    <scope>NUCLEOTIDE SEQUENCE</scope>
    <source>
        <strain evidence="18">Cupriavidus oxalaticus LMG 2235</strain>
    </source>
</reference>
<dbReference type="Pfam" id="PF21016">
    <property type="entry name" value="RlmN_N"/>
    <property type="match status" value="1"/>
</dbReference>
<dbReference type="EMBL" id="CP032519">
    <property type="protein sequence ID" value="QEZ47067.1"/>
    <property type="molecule type" value="Genomic_DNA"/>
</dbReference>
<keyword evidence="10 14" id="KW-0479">Metal-binding</keyword>
<dbReference type="Pfam" id="PF04055">
    <property type="entry name" value="Radical_SAM"/>
    <property type="match status" value="1"/>
</dbReference>
<dbReference type="FunFam" id="3.20.20.70:FF:000008">
    <property type="entry name" value="Dual-specificity RNA methyltransferase RlmN"/>
    <property type="match status" value="1"/>
</dbReference>
<dbReference type="SFLD" id="SFLDF00275">
    <property type="entry name" value="adenosine_C2_methyltransferase"/>
    <property type="match status" value="1"/>
</dbReference>
<evidence type="ECO:0000256" key="5">
    <source>
        <dbReference type="ARBA" id="ARBA00022552"/>
    </source>
</evidence>
<dbReference type="GO" id="GO:0002935">
    <property type="term" value="F:tRNA (adenine(37)-C2)-methyltransferase activity"/>
    <property type="evidence" value="ECO:0007669"/>
    <property type="project" value="UniProtKB-UniRule"/>
</dbReference>
<evidence type="ECO:0000256" key="9">
    <source>
        <dbReference type="ARBA" id="ARBA00022694"/>
    </source>
</evidence>
<dbReference type="GO" id="GO:0046872">
    <property type="term" value="F:metal ion binding"/>
    <property type="evidence" value="ECO:0007669"/>
    <property type="project" value="UniProtKB-KW"/>
</dbReference>
<dbReference type="PROSITE" id="PS51918">
    <property type="entry name" value="RADICAL_SAM"/>
    <property type="match status" value="1"/>
</dbReference>
<dbReference type="PANTHER" id="PTHR30544">
    <property type="entry name" value="23S RRNA METHYLTRANSFERASE"/>
    <property type="match status" value="1"/>
</dbReference>
<feature type="domain" description="Radical SAM core" evidence="15">
    <location>
        <begin position="99"/>
        <end position="339"/>
    </location>
</feature>
<keyword evidence="7 14" id="KW-0808">Transferase</keyword>
<evidence type="ECO:0000259" key="15">
    <source>
        <dbReference type="PROSITE" id="PS51918"/>
    </source>
</evidence>
<accession>A0A375G0T6</accession>
<dbReference type="RefSeq" id="WP_063238121.1">
    <property type="nucleotide sequence ID" value="NZ_CP032519.1"/>
</dbReference>
<dbReference type="GO" id="GO:0019843">
    <property type="term" value="F:rRNA binding"/>
    <property type="evidence" value="ECO:0007669"/>
    <property type="project" value="UniProtKB-UniRule"/>
</dbReference>
<dbReference type="Proteomes" id="UP000325743">
    <property type="component" value="Chromosome 2"/>
</dbReference>
<comment type="catalytic activity">
    <reaction evidence="14">
        <text>adenosine(2503) in 23S rRNA + 2 reduced [2Fe-2S]-[ferredoxin] + 2 S-adenosyl-L-methionine = 2-methyladenosine(2503) in 23S rRNA + 5'-deoxyadenosine + L-methionine + 2 oxidized [2Fe-2S]-[ferredoxin] + S-adenosyl-L-homocysteine</text>
        <dbReference type="Rhea" id="RHEA:42916"/>
        <dbReference type="Rhea" id="RHEA-COMP:10000"/>
        <dbReference type="Rhea" id="RHEA-COMP:10001"/>
        <dbReference type="Rhea" id="RHEA-COMP:10152"/>
        <dbReference type="Rhea" id="RHEA-COMP:10282"/>
        <dbReference type="ChEBI" id="CHEBI:17319"/>
        <dbReference type="ChEBI" id="CHEBI:33737"/>
        <dbReference type="ChEBI" id="CHEBI:33738"/>
        <dbReference type="ChEBI" id="CHEBI:57844"/>
        <dbReference type="ChEBI" id="CHEBI:57856"/>
        <dbReference type="ChEBI" id="CHEBI:59789"/>
        <dbReference type="ChEBI" id="CHEBI:74411"/>
        <dbReference type="ChEBI" id="CHEBI:74497"/>
        <dbReference type="EC" id="2.1.1.192"/>
    </reaction>
</comment>
<dbReference type="EMBL" id="CP069812">
    <property type="protein sequence ID" value="QRQ93049.1"/>
    <property type="molecule type" value="Genomic_DNA"/>
</dbReference>
<evidence type="ECO:0000313" key="19">
    <source>
        <dbReference type="Proteomes" id="UP000325743"/>
    </source>
</evidence>
<dbReference type="Gene3D" id="1.10.150.530">
    <property type="match status" value="1"/>
</dbReference>
<feature type="active site" description="Proton acceptor" evidence="14">
    <location>
        <position position="93"/>
    </location>
</feature>
<dbReference type="InterPro" id="IPR013785">
    <property type="entry name" value="Aldolase_TIM"/>
</dbReference>
<comment type="similarity">
    <text evidence="2 14">Belongs to the radical SAM superfamily. RlmN family.</text>
</comment>
<dbReference type="GO" id="GO:0030488">
    <property type="term" value="P:tRNA methylation"/>
    <property type="evidence" value="ECO:0007669"/>
    <property type="project" value="UniProtKB-UniRule"/>
</dbReference>
<dbReference type="PANTHER" id="PTHR30544:SF5">
    <property type="entry name" value="RADICAL SAM CORE DOMAIN-CONTAINING PROTEIN"/>
    <property type="match status" value="1"/>
</dbReference>